<organism evidence="9 10">
    <name type="scientific">Paludisphaera borealis</name>
    <dbReference type="NCBI Taxonomy" id="1387353"/>
    <lineage>
        <taxon>Bacteria</taxon>
        <taxon>Pseudomonadati</taxon>
        <taxon>Planctomycetota</taxon>
        <taxon>Planctomycetia</taxon>
        <taxon>Isosphaerales</taxon>
        <taxon>Isosphaeraceae</taxon>
        <taxon>Paludisphaera</taxon>
    </lineage>
</organism>
<feature type="region of interest" description="Disordered" evidence="6">
    <location>
        <begin position="81"/>
        <end position="109"/>
    </location>
</feature>
<feature type="compositionally biased region" description="Basic and acidic residues" evidence="6">
    <location>
        <begin position="84"/>
        <end position="95"/>
    </location>
</feature>
<dbReference type="KEGG" id="pbor:BSF38_05188"/>
<feature type="transmembrane region" description="Helical" evidence="7">
    <location>
        <begin position="269"/>
        <end position="291"/>
    </location>
</feature>
<dbReference type="GO" id="GO:0005886">
    <property type="term" value="C:plasma membrane"/>
    <property type="evidence" value="ECO:0007669"/>
    <property type="project" value="UniProtKB-SubCell"/>
</dbReference>
<dbReference type="STRING" id="1387353.BSF38_05188"/>
<dbReference type="Pfam" id="PF12698">
    <property type="entry name" value="ABC2_membrane_3"/>
    <property type="match status" value="1"/>
</dbReference>
<feature type="transmembrane region" description="Helical" evidence="7">
    <location>
        <begin position="365"/>
        <end position="386"/>
    </location>
</feature>
<feature type="transmembrane region" description="Helical" evidence="7">
    <location>
        <begin position="25"/>
        <end position="46"/>
    </location>
</feature>
<keyword evidence="5 7" id="KW-0472">Membrane</keyword>
<evidence type="ECO:0000313" key="10">
    <source>
        <dbReference type="Proteomes" id="UP000186309"/>
    </source>
</evidence>
<evidence type="ECO:0000256" key="1">
    <source>
        <dbReference type="ARBA" id="ARBA00004651"/>
    </source>
</evidence>
<keyword evidence="3 7" id="KW-0812">Transmembrane</keyword>
<dbReference type="EMBL" id="CP019082">
    <property type="protein sequence ID" value="APW63614.1"/>
    <property type="molecule type" value="Genomic_DNA"/>
</dbReference>
<evidence type="ECO:0000313" key="9">
    <source>
        <dbReference type="EMBL" id="APW63614.1"/>
    </source>
</evidence>
<dbReference type="PANTHER" id="PTHR30294:SF29">
    <property type="entry name" value="MULTIDRUG ABC TRANSPORTER PERMEASE YBHS-RELATED"/>
    <property type="match status" value="1"/>
</dbReference>
<dbReference type="GO" id="GO:0140359">
    <property type="term" value="F:ABC-type transporter activity"/>
    <property type="evidence" value="ECO:0007669"/>
    <property type="project" value="InterPro"/>
</dbReference>
<feature type="transmembrane region" description="Helical" evidence="7">
    <location>
        <begin position="303"/>
        <end position="326"/>
    </location>
</feature>
<evidence type="ECO:0000256" key="5">
    <source>
        <dbReference type="ARBA" id="ARBA00023136"/>
    </source>
</evidence>
<feature type="transmembrane region" description="Helical" evidence="7">
    <location>
        <begin position="218"/>
        <end position="240"/>
    </location>
</feature>
<evidence type="ECO:0000256" key="2">
    <source>
        <dbReference type="ARBA" id="ARBA00022475"/>
    </source>
</evidence>
<keyword evidence="2" id="KW-1003">Cell membrane</keyword>
<keyword evidence="10" id="KW-1185">Reference proteome</keyword>
<feature type="transmembrane region" description="Helical" evidence="7">
    <location>
        <begin position="392"/>
        <end position="413"/>
    </location>
</feature>
<proteinExistence type="predicted"/>
<gene>
    <name evidence="9" type="ORF">BSF38_05188</name>
</gene>
<protein>
    <recommendedName>
        <fullName evidence="8">ABC-2 type transporter transmembrane domain-containing protein</fullName>
    </recommendedName>
</protein>
<dbReference type="OrthoDB" id="9768837at2"/>
<accession>A0A1U7CXE2</accession>
<evidence type="ECO:0000256" key="3">
    <source>
        <dbReference type="ARBA" id="ARBA00022692"/>
    </source>
</evidence>
<comment type="subcellular location">
    <subcellularLocation>
        <location evidence="1">Cell membrane</location>
        <topology evidence="1">Multi-pass membrane protein</topology>
    </subcellularLocation>
</comment>
<dbReference type="RefSeq" id="WP_076349941.1">
    <property type="nucleotide sequence ID" value="NZ_CP019082.1"/>
</dbReference>
<dbReference type="InterPro" id="IPR051449">
    <property type="entry name" value="ABC-2_transporter_component"/>
</dbReference>
<evidence type="ECO:0000259" key="8">
    <source>
        <dbReference type="Pfam" id="PF12698"/>
    </source>
</evidence>
<sequence>MGPDLRKIWVVATTEFGSSVRTKSFLISLLALPIIMGASILLQTIVADRADVKTRRFVVVDESKTLEPTIAKAVKDYNAGVESSDAKRTRPRFELEPTPPAEGPGGDSAQQLALSERIRRGELDAYVEITAEGSEPAAVRYHSDNPNDSILRDWLGQTVNTEVRARRFRAAGVDEALAMRLSRPVEVENLQLVERSAATGDEPGAIKSAAKVDPVRTALVPAALMFVVFMILMTSAPQLLNSVIEEKMNRVSEVLLGSVSPFELMMGKLLGNAGIAMLLAVLYIGGAYGVAAYHGYADVMTPGLLVALGGFLLLAILLYGSLYMAVGSACNDLKDAQSLMMPVMLMSMLPVFVWTAVLKNPSSPLSVGMSLFPPASPFLMLMRMAMNPAPPIWQVILAVVLTSLTALFCVWAGGKIFRTGLLMQGKTPTFAELAKWVLTK</sequence>
<dbReference type="PANTHER" id="PTHR30294">
    <property type="entry name" value="MEMBRANE COMPONENT OF ABC TRANSPORTER YHHJ-RELATED"/>
    <property type="match status" value="1"/>
</dbReference>
<reference evidence="10" key="1">
    <citation type="submission" date="2016-12" db="EMBL/GenBank/DDBJ databases">
        <title>Comparative genomics of four Isosphaeraceae planctomycetes: a common pool of plasmids and glycoside hydrolase genes.</title>
        <authorList>
            <person name="Ivanova A."/>
        </authorList>
    </citation>
    <scope>NUCLEOTIDE SEQUENCE [LARGE SCALE GENOMIC DNA]</scope>
    <source>
        <strain evidence="10">PX4</strain>
    </source>
</reference>
<evidence type="ECO:0000256" key="7">
    <source>
        <dbReference type="SAM" id="Phobius"/>
    </source>
</evidence>
<feature type="domain" description="ABC-2 type transporter transmembrane" evidence="8">
    <location>
        <begin position="23"/>
        <end position="413"/>
    </location>
</feature>
<evidence type="ECO:0000256" key="6">
    <source>
        <dbReference type="SAM" id="MobiDB-lite"/>
    </source>
</evidence>
<evidence type="ECO:0000256" key="4">
    <source>
        <dbReference type="ARBA" id="ARBA00022989"/>
    </source>
</evidence>
<dbReference type="InterPro" id="IPR013525">
    <property type="entry name" value="ABC2_TM"/>
</dbReference>
<name>A0A1U7CXE2_9BACT</name>
<keyword evidence="4 7" id="KW-1133">Transmembrane helix</keyword>
<dbReference type="Proteomes" id="UP000186309">
    <property type="component" value="Chromosome"/>
</dbReference>
<dbReference type="AlphaFoldDB" id="A0A1U7CXE2"/>
<feature type="transmembrane region" description="Helical" evidence="7">
    <location>
        <begin position="338"/>
        <end position="358"/>
    </location>
</feature>